<protein>
    <recommendedName>
        <fullName evidence="4">DUF1236 domain-containing protein</fullName>
    </recommendedName>
</protein>
<dbReference type="STRING" id="1612308.SAMN05444581_10874"/>
<accession>A0A1I3ZPQ5</accession>
<dbReference type="Proteomes" id="UP000198755">
    <property type="component" value="Unassembled WGS sequence"/>
</dbReference>
<dbReference type="RefSeq" id="WP_091682231.1">
    <property type="nucleotide sequence ID" value="NZ_FOSN01000008.1"/>
</dbReference>
<evidence type="ECO:0000256" key="1">
    <source>
        <dbReference type="SAM" id="SignalP"/>
    </source>
</evidence>
<dbReference type="EMBL" id="FOSN01000008">
    <property type="protein sequence ID" value="SFK45671.1"/>
    <property type="molecule type" value="Genomic_DNA"/>
</dbReference>
<dbReference type="InterPro" id="IPR009642">
    <property type="entry name" value="DUF1236"/>
</dbReference>
<sequence>MQKRFGIAVVAALAASPLAVHAQGMVGGMTNGMEQGSAQGGAAAGPIGGLAGGVVGGVGGLLGADQSGPFNAYALREGRSSYRYDSELRPGALLPRQGVAYYRVPPKFGVSPSYRYAIVNDRAVLVDPRTHRIVQVLD</sequence>
<reference evidence="2 3" key="1">
    <citation type="submission" date="2016-10" db="EMBL/GenBank/DDBJ databases">
        <authorList>
            <person name="de Groot N.N."/>
        </authorList>
    </citation>
    <scope>NUCLEOTIDE SEQUENCE [LARGE SCALE GENOMIC DNA]</scope>
    <source>
        <strain evidence="2 3">NE2</strain>
    </source>
</reference>
<dbReference type="AlphaFoldDB" id="A0A1I3ZPQ5"/>
<keyword evidence="1" id="KW-0732">Signal</keyword>
<proteinExistence type="predicted"/>
<feature type="signal peptide" evidence="1">
    <location>
        <begin position="1"/>
        <end position="22"/>
    </location>
</feature>
<gene>
    <name evidence="2" type="ORF">SAMN05444581_10874</name>
</gene>
<dbReference type="OrthoDB" id="102964at2"/>
<dbReference type="Pfam" id="PF06823">
    <property type="entry name" value="DUF1236"/>
    <property type="match status" value="1"/>
</dbReference>
<evidence type="ECO:0000313" key="2">
    <source>
        <dbReference type="EMBL" id="SFK45671.1"/>
    </source>
</evidence>
<evidence type="ECO:0008006" key="4">
    <source>
        <dbReference type="Google" id="ProtNLM"/>
    </source>
</evidence>
<organism evidence="2 3">
    <name type="scientific">Methylocapsa palsarum</name>
    <dbReference type="NCBI Taxonomy" id="1612308"/>
    <lineage>
        <taxon>Bacteria</taxon>
        <taxon>Pseudomonadati</taxon>
        <taxon>Pseudomonadota</taxon>
        <taxon>Alphaproteobacteria</taxon>
        <taxon>Hyphomicrobiales</taxon>
        <taxon>Beijerinckiaceae</taxon>
        <taxon>Methylocapsa</taxon>
    </lineage>
</organism>
<name>A0A1I3ZPQ5_9HYPH</name>
<keyword evidence="3" id="KW-1185">Reference proteome</keyword>
<evidence type="ECO:0000313" key="3">
    <source>
        <dbReference type="Proteomes" id="UP000198755"/>
    </source>
</evidence>
<feature type="chain" id="PRO_5011515698" description="DUF1236 domain-containing protein" evidence="1">
    <location>
        <begin position="23"/>
        <end position="138"/>
    </location>
</feature>